<dbReference type="PANTHER" id="PTHR37951">
    <property type="entry name" value="CYTOPLASMIC PROTEIN-RELATED"/>
    <property type="match status" value="1"/>
</dbReference>
<dbReference type="PANTHER" id="PTHR37951:SF1">
    <property type="entry name" value="TYPE VI SECRETION SYSTEM COMPONENT TSSA1"/>
    <property type="match status" value="1"/>
</dbReference>
<proteinExistence type="predicted"/>
<feature type="region of interest" description="Disordered" evidence="1">
    <location>
        <begin position="192"/>
        <end position="284"/>
    </location>
</feature>
<reference evidence="4" key="1">
    <citation type="journal article" date="2019" name="Int. J. Syst. Evol. Microbiol.">
        <title>The Global Catalogue of Microorganisms (GCM) 10K type strain sequencing project: providing services to taxonomists for standard genome sequencing and annotation.</title>
        <authorList>
            <consortium name="The Broad Institute Genomics Platform"/>
            <consortium name="The Broad Institute Genome Sequencing Center for Infectious Disease"/>
            <person name="Wu L."/>
            <person name="Ma J."/>
        </authorList>
    </citation>
    <scope>NUCLEOTIDE SEQUENCE [LARGE SCALE GENOMIC DNA]</scope>
    <source>
        <strain evidence="4">CCUG 66188</strain>
    </source>
</reference>
<name>A0ABW2BA09_9RHOB</name>
<keyword evidence="4" id="KW-1185">Reference proteome</keyword>
<comment type="caution">
    <text evidence="3">The sequence shown here is derived from an EMBL/GenBank/DDBJ whole genome shotgun (WGS) entry which is preliminary data.</text>
</comment>
<evidence type="ECO:0000313" key="4">
    <source>
        <dbReference type="Proteomes" id="UP001596353"/>
    </source>
</evidence>
<dbReference type="Proteomes" id="UP001596353">
    <property type="component" value="Unassembled WGS sequence"/>
</dbReference>
<organism evidence="3 4">
    <name type="scientific">Sulfitobacter porphyrae</name>
    <dbReference type="NCBI Taxonomy" id="1246864"/>
    <lineage>
        <taxon>Bacteria</taxon>
        <taxon>Pseudomonadati</taxon>
        <taxon>Pseudomonadota</taxon>
        <taxon>Alphaproteobacteria</taxon>
        <taxon>Rhodobacterales</taxon>
        <taxon>Roseobacteraceae</taxon>
        <taxon>Sulfitobacter</taxon>
    </lineage>
</organism>
<dbReference type="InterPro" id="IPR010657">
    <property type="entry name" value="ImpA_N"/>
</dbReference>
<feature type="compositionally biased region" description="Low complexity" evidence="1">
    <location>
        <begin position="244"/>
        <end position="268"/>
    </location>
</feature>
<dbReference type="EMBL" id="JBHSWG010000004">
    <property type="protein sequence ID" value="MFC6762339.1"/>
    <property type="molecule type" value="Genomic_DNA"/>
</dbReference>
<accession>A0ABW2BA09</accession>
<feature type="domain" description="ImpA N-terminal" evidence="2">
    <location>
        <begin position="7"/>
        <end position="136"/>
    </location>
</feature>
<dbReference type="InterPro" id="IPR017740">
    <property type="entry name" value="TssA-like"/>
</dbReference>
<gene>
    <name evidence="3" type="ORF">ACFQFQ_26930</name>
</gene>
<evidence type="ECO:0000313" key="3">
    <source>
        <dbReference type="EMBL" id="MFC6762339.1"/>
    </source>
</evidence>
<protein>
    <submittedName>
        <fullName evidence="3">ImpA family type VI secretion system protein</fullName>
    </submittedName>
</protein>
<dbReference type="Pfam" id="PF06812">
    <property type="entry name" value="ImpA_N"/>
    <property type="match status" value="1"/>
</dbReference>
<evidence type="ECO:0000259" key="2">
    <source>
        <dbReference type="Pfam" id="PF06812"/>
    </source>
</evidence>
<sequence length="301" mass="32521">MDITRLLEPLGEDTPSGIELRNEAGFHSLERLIEPAARENRLNSDGSINEAAPDVDWDAVFDGALALAAKGRDLRLLCVVVRALYAEQGFAGLRDGLALLTDTLDQYWDSLHPELRERDDPVAAALPRTNALRQLDNDDNGLLGDIKFSVVLNPRGIGPILSDDLAKAALSDFEVLNRAASGLGQAEKDALVARHGQRVNRVKAAPSAGSRRTRTRRGTDHGAARLPEGAGGADRKAGRKGWSRWRAGAGAAGTDRAAGEGARNAGASARRHRQGYRQGCRDRRGRASRCHFNGRICRSDR</sequence>
<evidence type="ECO:0000256" key="1">
    <source>
        <dbReference type="SAM" id="MobiDB-lite"/>
    </source>
</evidence>